<keyword evidence="2" id="KW-1185">Reference proteome</keyword>
<gene>
    <name evidence="1" type="ORF">RclHR1_13140001</name>
</gene>
<dbReference type="InterPro" id="IPR012337">
    <property type="entry name" value="RNaseH-like_sf"/>
</dbReference>
<dbReference type="EMBL" id="BEXD01000352">
    <property type="protein sequence ID" value="GBB86741.1"/>
    <property type="molecule type" value="Genomic_DNA"/>
</dbReference>
<organism evidence="1 2">
    <name type="scientific">Rhizophagus clarus</name>
    <dbReference type="NCBI Taxonomy" id="94130"/>
    <lineage>
        <taxon>Eukaryota</taxon>
        <taxon>Fungi</taxon>
        <taxon>Fungi incertae sedis</taxon>
        <taxon>Mucoromycota</taxon>
        <taxon>Glomeromycotina</taxon>
        <taxon>Glomeromycetes</taxon>
        <taxon>Glomerales</taxon>
        <taxon>Glomeraceae</taxon>
        <taxon>Rhizophagus</taxon>
    </lineage>
</organism>
<dbReference type="SUPFAM" id="SSF53098">
    <property type="entry name" value="Ribonuclease H-like"/>
    <property type="match status" value="1"/>
</dbReference>
<comment type="caution">
    <text evidence="1">The sequence shown here is derived from an EMBL/GenBank/DDBJ whole genome shotgun (WGS) entry which is preliminary data.</text>
</comment>
<sequence length="246" mass="28948">MADLTILRSRAFFDNVRALAFALHPIKKAILKLESQSCILADCFIGLVQLGAAIKKLPENNYFTFRYQCITIFNKRYVEFADLLYLLCFFLHPEDNFPKEKDYLVQLALKLFSITPHTARCERVWSMLGWLYEKRRNRLGVNKVENMYKLSSYYHAHAKQELPYYNIEKSNEEVHDIIVDAHLNLDDDLIETMEEEYVDSNTRVLDENNELILNNVLNLDAEVFINSLDEIIEDSKNNMEEEYVDI</sequence>
<evidence type="ECO:0008006" key="3">
    <source>
        <dbReference type="Google" id="ProtNLM"/>
    </source>
</evidence>
<dbReference type="AlphaFoldDB" id="A0A2Z6QPU2"/>
<proteinExistence type="predicted"/>
<evidence type="ECO:0000313" key="2">
    <source>
        <dbReference type="Proteomes" id="UP000247702"/>
    </source>
</evidence>
<accession>A0A2Z6QPU2</accession>
<evidence type="ECO:0000313" key="1">
    <source>
        <dbReference type="EMBL" id="GBB86741.1"/>
    </source>
</evidence>
<protein>
    <recommendedName>
        <fullName evidence="3">HAT C-terminal dimerisation domain-containing protein</fullName>
    </recommendedName>
</protein>
<dbReference type="Proteomes" id="UP000247702">
    <property type="component" value="Unassembled WGS sequence"/>
</dbReference>
<name>A0A2Z6QPU2_9GLOM</name>
<reference evidence="1 2" key="1">
    <citation type="submission" date="2017-11" db="EMBL/GenBank/DDBJ databases">
        <title>The genome of Rhizophagus clarus HR1 reveals common genetic basis of auxotrophy among arbuscular mycorrhizal fungi.</title>
        <authorList>
            <person name="Kobayashi Y."/>
        </authorList>
    </citation>
    <scope>NUCLEOTIDE SEQUENCE [LARGE SCALE GENOMIC DNA]</scope>
    <source>
        <strain evidence="1 2">HR1</strain>
    </source>
</reference>